<protein>
    <submittedName>
        <fullName evidence="1">Uncharacterized protein</fullName>
    </submittedName>
</protein>
<reference evidence="1 2" key="1">
    <citation type="submission" date="2024-04" db="EMBL/GenBank/DDBJ databases">
        <title>Defined microbial consortia suppress multidrug-resistant proinflammatory Enterobacteriaceae via ecological control.</title>
        <authorList>
            <person name="Furuichi M."/>
            <person name="Kawaguchi T."/>
            <person name="Pust M."/>
            <person name="Yasuma K."/>
            <person name="Plichta D."/>
            <person name="Hasegawa N."/>
            <person name="Ohya T."/>
            <person name="Bhattarai S."/>
            <person name="Sasajima S."/>
            <person name="Aoto Y."/>
            <person name="Tuganbaev T."/>
            <person name="Yaginuma M."/>
            <person name="Ueda M."/>
            <person name="Okahashi N."/>
            <person name="Amafuji K."/>
            <person name="Kiridooshi Y."/>
            <person name="Sugita K."/>
            <person name="Strazar M."/>
            <person name="Skelly A."/>
            <person name="Suda W."/>
            <person name="Hattori M."/>
            <person name="Nakamoto N."/>
            <person name="Caballero S."/>
            <person name="Norman J."/>
            <person name="Olle B."/>
            <person name="Tanoue T."/>
            <person name="Arita M."/>
            <person name="Bucci V."/>
            <person name="Atarashi K."/>
            <person name="Xavier R."/>
            <person name="Honda K."/>
        </authorList>
    </citation>
    <scope>NUCLEOTIDE SEQUENCE [LARGE SCALE GENOMIC DNA]</scope>
    <source>
        <strain evidence="2">k04-0078-D8-1</strain>
    </source>
</reference>
<accession>A0ABQ0B654</accession>
<comment type="caution">
    <text evidence="1">The sequence shown here is derived from an EMBL/GenBank/DDBJ whole genome shotgun (WGS) entry which is preliminary data.</text>
</comment>
<keyword evidence="2" id="KW-1185">Reference proteome</keyword>
<dbReference type="Proteomes" id="UP001600943">
    <property type="component" value="Unassembled WGS sequence"/>
</dbReference>
<sequence>MAVRGYWLTDIGSRTPKHPVRHEGTGGRDTAWLLAPLPSANLLSVVSANQRKYATLQHPLSMPELNLRI</sequence>
<name>A0ABQ0B654_9FIRM</name>
<evidence type="ECO:0000313" key="1">
    <source>
        <dbReference type="EMBL" id="GAA6406926.1"/>
    </source>
</evidence>
<gene>
    <name evidence="1" type="ORF">K040078D81_10430</name>
</gene>
<dbReference type="EMBL" id="BAABYW010000001">
    <property type="protein sequence ID" value="GAA6406926.1"/>
    <property type="molecule type" value="Genomic_DNA"/>
</dbReference>
<evidence type="ECO:0000313" key="2">
    <source>
        <dbReference type="Proteomes" id="UP001600943"/>
    </source>
</evidence>
<proteinExistence type="predicted"/>
<organism evidence="1 2">
    <name type="scientific">Blautia hominis</name>
    <dbReference type="NCBI Taxonomy" id="2025493"/>
    <lineage>
        <taxon>Bacteria</taxon>
        <taxon>Bacillati</taxon>
        <taxon>Bacillota</taxon>
        <taxon>Clostridia</taxon>
        <taxon>Lachnospirales</taxon>
        <taxon>Lachnospiraceae</taxon>
        <taxon>Blautia</taxon>
    </lineage>
</organism>